<organism evidence="2 3">
    <name type="scientific">Elysia chlorotica</name>
    <name type="common">Eastern emerald elysia</name>
    <name type="synonym">Sea slug</name>
    <dbReference type="NCBI Taxonomy" id="188477"/>
    <lineage>
        <taxon>Eukaryota</taxon>
        <taxon>Metazoa</taxon>
        <taxon>Spiralia</taxon>
        <taxon>Lophotrochozoa</taxon>
        <taxon>Mollusca</taxon>
        <taxon>Gastropoda</taxon>
        <taxon>Heterobranchia</taxon>
        <taxon>Euthyneura</taxon>
        <taxon>Panpulmonata</taxon>
        <taxon>Sacoglossa</taxon>
        <taxon>Placobranchoidea</taxon>
        <taxon>Plakobranchidae</taxon>
        <taxon>Elysia</taxon>
    </lineage>
</organism>
<evidence type="ECO:0000313" key="2">
    <source>
        <dbReference type="EMBL" id="RUS91999.1"/>
    </source>
</evidence>
<comment type="caution">
    <text evidence="2">The sequence shown here is derived from an EMBL/GenBank/DDBJ whole genome shotgun (WGS) entry which is preliminary data.</text>
</comment>
<proteinExistence type="predicted"/>
<keyword evidence="3" id="KW-1185">Reference proteome</keyword>
<dbReference type="Proteomes" id="UP000271974">
    <property type="component" value="Unassembled WGS sequence"/>
</dbReference>
<feature type="compositionally biased region" description="Basic and acidic residues" evidence="1">
    <location>
        <begin position="118"/>
        <end position="127"/>
    </location>
</feature>
<reference evidence="2 3" key="1">
    <citation type="submission" date="2019-01" db="EMBL/GenBank/DDBJ databases">
        <title>A draft genome assembly of the solar-powered sea slug Elysia chlorotica.</title>
        <authorList>
            <person name="Cai H."/>
            <person name="Li Q."/>
            <person name="Fang X."/>
            <person name="Li J."/>
            <person name="Curtis N.E."/>
            <person name="Altenburger A."/>
            <person name="Shibata T."/>
            <person name="Feng M."/>
            <person name="Maeda T."/>
            <person name="Schwartz J.A."/>
            <person name="Shigenobu S."/>
            <person name="Lundholm N."/>
            <person name="Nishiyama T."/>
            <person name="Yang H."/>
            <person name="Hasebe M."/>
            <person name="Li S."/>
            <person name="Pierce S.K."/>
            <person name="Wang J."/>
        </authorList>
    </citation>
    <scope>NUCLEOTIDE SEQUENCE [LARGE SCALE GENOMIC DNA]</scope>
    <source>
        <strain evidence="2">EC2010</strain>
        <tissue evidence="2">Whole organism of an adult</tissue>
    </source>
</reference>
<dbReference type="AlphaFoldDB" id="A0A3S1BYI2"/>
<evidence type="ECO:0000313" key="3">
    <source>
        <dbReference type="Proteomes" id="UP000271974"/>
    </source>
</evidence>
<accession>A0A3S1BYI2</accession>
<dbReference type="EMBL" id="RQTK01000003">
    <property type="protein sequence ID" value="RUS91999.1"/>
    <property type="molecule type" value="Genomic_DNA"/>
</dbReference>
<name>A0A3S1BYI2_ELYCH</name>
<evidence type="ECO:0000256" key="1">
    <source>
        <dbReference type="SAM" id="MobiDB-lite"/>
    </source>
</evidence>
<gene>
    <name evidence="2" type="ORF">EGW08_000212</name>
</gene>
<protein>
    <submittedName>
        <fullName evidence="2">Uncharacterized protein</fullName>
    </submittedName>
</protein>
<sequence>MRSPEVKTLQHRSCEERLEEATVAMDISIDRPCMMHLHCVDQQAQCGVWSVECTSDFLGLYHVAPSVGAAGGEHFIAGSVCQVLSYRAFSPTSPPVTSCYPLGGGGTPSGRCDRQNWEQRAGGERRGAAGHPGQARGVKPSHAKLRRARAKTGRPAGYIDLRLRIFLENSERAWLAPIKDYDSASPDYRHLNGLVLCFSYDKELMNVASSSPKIFPR</sequence>
<feature type="region of interest" description="Disordered" evidence="1">
    <location>
        <begin position="118"/>
        <end position="141"/>
    </location>
</feature>